<dbReference type="CDD" id="cd00121">
    <property type="entry name" value="MATH"/>
    <property type="match status" value="1"/>
</dbReference>
<organism evidence="4 5">
    <name type="scientific">Flemingia macrophylla</name>
    <dbReference type="NCBI Taxonomy" id="520843"/>
    <lineage>
        <taxon>Eukaryota</taxon>
        <taxon>Viridiplantae</taxon>
        <taxon>Streptophyta</taxon>
        <taxon>Embryophyta</taxon>
        <taxon>Tracheophyta</taxon>
        <taxon>Spermatophyta</taxon>
        <taxon>Magnoliopsida</taxon>
        <taxon>eudicotyledons</taxon>
        <taxon>Gunneridae</taxon>
        <taxon>Pentapetalae</taxon>
        <taxon>rosids</taxon>
        <taxon>fabids</taxon>
        <taxon>Fabales</taxon>
        <taxon>Fabaceae</taxon>
        <taxon>Papilionoideae</taxon>
        <taxon>50 kb inversion clade</taxon>
        <taxon>NPAAA clade</taxon>
        <taxon>indigoferoid/millettioid clade</taxon>
        <taxon>Phaseoleae</taxon>
        <taxon>Flemingia</taxon>
    </lineage>
</organism>
<dbReference type="PANTHER" id="PTHR46236:SF35">
    <property type="entry name" value="MATH DOMAIN-CONTAINING PROTEIN"/>
    <property type="match status" value="1"/>
</dbReference>
<evidence type="ECO:0000256" key="1">
    <source>
        <dbReference type="ARBA" id="ARBA00023054"/>
    </source>
</evidence>
<dbReference type="Gene3D" id="1.20.140.40">
    <property type="entry name" value="Invertase/pectin methylesterase inhibitor family protein"/>
    <property type="match status" value="1"/>
</dbReference>
<dbReference type="PANTHER" id="PTHR46236">
    <property type="entry name" value="TRAF-LIKE SUPERFAMILY PROTEIN"/>
    <property type="match status" value="1"/>
</dbReference>
<dbReference type="InterPro" id="IPR002083">
    <property type="entry name" value="MATH/TRAF_dom"/>
</dbReference>
<dbReference type="InterPro" id="IPR050804">
    <property type="entry name" value="MCC"/>
</dbReference>
<dbReference type="Proteomes" id="UP001603857">
    <property type="component" value="Unassembled WGS sequence"/>
</dbReference>
<dbReference type="InterPro" id="IPR035513">
    <property type="entry name" value="Invertase/methylesterase_inhib"/>
</dbReference>
<dbReference type="Pfam" id="PF04043">
    <property type="entry name" value="PMEI"/>
    <property type="match status" value="1"/>
</dbReference>
<dbReference type="EMBL" id="JBGMDY010000007">
    <property type="protein sequence ID" value="KAL2326868.1"/>
    <property type="molecule type" value="Genomic_DNA"/>
</dbReference>
<dbReference type="SUPFAM" id="SSF49599">
    <property type="entry name" value="TRAF domain-like"/>
    <property type="match status" value="1"/>
</dbReference>
<evidence type="ECO:0000313" key="5">
    <source>
        <dbReference type="Proteomes" id="UP001603857"/>
    </source>
</evidence>
<proteinExistence type="predicted"/>
<evidence type="ECO:0000259" key="3">
    <source>
        <dbReference type="PROSITE" id="PS50144"/>
    </source>
</evidence>
<feature type="region of interest" description="Disordered" evidence="2">
    <location>
        <begin position="91"/>
        <end position="150"/>
    </location>
</feature>
<evidence type="ECO:0000256" key="2">
    <source>
        <dbReference type="SAM" id="MobiDB-lite"/>
    </source>
</evidence>
<dbReference type="AlphaFoldDB" id="A0ABD1LU91"/>
<dbReference type="InterPro" id="IPR006501">
    <property type="entry name" value="Pectinesterase_inhib_dom"/>
</dbReference>
<keyword evidence="1" id="KW-0175">Coiled coil</keyword>
<accession>A0ABD1LU91</accession>
<protein>
    <recommendedName>
        <fullName evidence="3">MATH domain-containing protein</fullName>
    </recommendedName>
</protein>
<name>A0ABD1LU91_9FABA</name>
<dbReference type="Pfam" id="PF22486">
    <property type="entry name" value="MATH_2"/>
    <property type="match status" value="1"/>
</dbReference>
<feature type="domain" description="MATH" evidence="3">
    <location>
        <begin position="11"/>
        <end position="85"/>
    </location>
</feature>
<sequence length="262" mass="29724">MENQNTRDKIFEKFTWKIRDFSKLGSKNLYSDKFSLDDHTWRIFIKPKGKTGKGMSIFLDVGADLANLPDAWNKFEKFKLVVVNQVDDKKTKIKASSRAPQESSSAAAMQCGHPAPPTVLSSRSPHDKDKSPYEASPLSPPFLRSTPTPLHPPHEWQIQQAWPQRHRVALSDCVNQIFDSVTELSKVLNELQHLRARTFEWQMSNTQTWTSASLTNDNAYLDSLNLAVAVLKLEVKRRVTDLGMLTSNALYMITHLGDTGRN</sequence>
<reference evidence="4 5" key="1">
    <citation type="submission" date="2024-08" db="EMBL/GenBank/DDBJ databases">
        <title>Insights into the chromosomal genome structure of Flemingia macrophylla.</title>
        <authorList>
            <person name="Ding Y."/>
            <person name="Zhao Y."/>
            <person name="Bi W."/>
            <person name="Wu M."/>
            <person name="Zhao G."/>
            <person name="Gong Y."/>
            <person name="Li W."/>
            <person name="Zhang P."/>
        </authorList>
    </citation>
    <scope>NUCLEOTIDE SEQUENCE [LARGE SCALE GENOMIC DNA]</scope>
    <source>
        <strain evidence="4">DYQJB</strain>
        <tissue evidence="4">Leaf</tissue>
    </source>
</reference>
<feature type="compositionally biased region" description="Polar residues" evidence="2">
    <location>
        <begin position="98"/>
        <end position="107"/>
    </location>
</feature>
<dbReference type="Gene3D" id="2.60.210.10">
    <property type="entry name" value="Apoptosis, Tumor Necrosis Factor Receptor Associated Protein 2, Chain A"/>
    <property type="match status" value="1"/>
</dbReference>
<gene>
    <name evidence="4" type="ORF">Fmac_020295</name>
</gene>
<dbReference type="SUPFAM" id="SSF101148">
    <property type="entry name" value="Plant invertase/pectin methylesterase inhibitor"/>
    <property type="match status" value="1"/>
</dbReference>
<evidence type="ECO:0000313" key="4">
    <source>
        <dbReference type="EMBL" id="KAL2326868.1"/>
    </source>
</evidence>
<keyword evidence="5" id="KW-1185">Reference proteome</keyword>
<dbReference type="InterPro" id="IPR008974">
    <property type="entry name" value="TRAF-like"/>
</dbReference>
<dbReference type="PROSITE" id="PS50144">
    <property type="entry name" value="MATH"/>
    <property type="match status" value="1"/>
</dbReference>
<dbReference type="CDD" id="cd15798">
    <property type="entry name" value="PMEI-like_3"/>
    <property type="match status" value="1"/>
</dbReference>
<comment type="caution">
    <text evidence="4">The sequence shown here is derived from an EMBL/GenBank/DDBJ whole genome shotgun (WGS) entry which is preliminary data.</text>
</comment>